<dbReference type="Proteomes" id="UP000186806">
    <property type="component" value="Unassembled WGS sequence"/>
</dbReference>
<feature type="non-terminal residue" evidence="2">
    <location>
        <position position="66"/>
    </location>
</feature>
<accession>A0A1Q8T826</accession>
<reference evidence="2 3" key="1">
    <citation type="submission" date="2016-12" db="EMBL/GenBank/DDBJ databases">
        <title>Draft genome sequences of strains Salinicola socius SMB35, Salinicola sp. MH3R3-1 and Chromohalobacter sp. SMB17 from the Verkhnekamsk potash mining region of Russia.</title>
        <authorList>
            <person name="Mavrodi D.V."/>
            <person name="Olsson B.E."/>
            <person name="Korsakova E.S."/>
            <person name="Pyankova A."/>
            <person name="Mavrodi O.V."/>
            <person name="Plotnikova E.G."/>
        </authorList>
    </citation>
    <scope>NUCLEOTIDE SEQUENCE [LARGE SCALE GENOMIC DNA]</scope>
    <source>
        <strain evidence="2 3">SMB17</strain>
    </source>
</reference>
<gene>
    <name evidence="2" type="ORF">BTW10_17950</name>
</gene>
<protein>
    <submittedName>
        <fullName evidence="2">Uncharacterized protein</fullName>
    </submittedName>
</protein>
<comment type="caution">
    <text evidence="2">The sequence shown here is derived from an EMBL/GenBank/DDBJ whole genome shotgun (WGS) entry which is preliminary data.</text>
</comment>
<dbReference type="AlphaFoldDB" id="A0A1Q8T826"/>
<dbReference type="RefSeq" id="WP_139312443.1">
    <property type="nucleotide sequence ID" value="NZ_MSDQ01000071.1"/>
</dbReference>
<dbReference type="EMBL" id="MSDQ01000071">
    <property type="protein sequence ID" value="OLO09841.1"/>
    <property type="molecule type" value="Genomic_DNA"/>
</dbReference>
<organism evidence="2 3">
    <name type="scientific">Chromohalobacter japonicus</name>
    <dbReference type="NCBI Taxonomy" id="223900"/>
    <lineage>
        <taxon>Bacteria</taxon>
        <taxon>Pseudomonadati</taxon>
        <taxon>Pseudomonadota</taxon>
        <taxon>Gammaproteobacteria</taxon>
        <taxon>Oceanospirillales</taxon>
        <taxon>Halomonadaceae</taxon>
        <taxon>Chromohalobacter</taxon>
    </lineage>
</organism>
<evidence type="ECO:0000256" key="1">
    <source>
        <dbReference type="SAM" id="MobiDB-lite"/>
    </source>
</evidence>
<proteinExistence type="predicted"/>
<feature type="compositionally biased region" description="Basic and acidic residues" evidence="1">
    <location>
        <begin position="1"/>
        <end position="18"/>
    </location>
</feature>
<feature type="region of interest" description="Disordered" evidence="1">
    <location>
        <begin position="1"/>
        <end position="21"/>
    </location>
</feature>
<evidence type="ECO:0000313" key="2">
    <source>
        <dbReference type="EMBL" id="OLO09841.1"/>
    </source>
</evidence>
<keyword evidence="3" id="KW-1185">Reference proteome</keyword>
<evidence type="ECO:0000313" key="3">
    <source>
        <dbReference type="Proteomes" id="UP000186806"/>
    </source>
</evidence>
<name>A0A1Q8T826_9GAMM</name>
<sequence>MNHWKLSDDPHAEREASKYDNPVPSREYLFARLEEYGKPITPEDLSRMLAVDDEERLEGVRRRLAA</sequence>